<protein>
    <submittedName>
        <fullName evidence="3">IS1595 family transposase</fullName>
    </submittedName>
</protein>
<evidence type="ECO:0000313" key="3">
    <source>
        <dbReference type="EMBL" id="AYJ86003.1"/>
    </source>
</evidence>
<dbReference type="Pfam" id="PF12762">
    <property type="entry name" value="DDE_Tnp_IS1595"/>
    <property type="match status" value="1"/>
</dbReference>
<gene>
    <name evidence="3" type="ORF">D3Y57_08495</name>
</gene>
<evidence type="ECO:0000259" key="2">
    <source>
        <dbReference type="SMART" id="SM01126"/>
    </source>
</evidence>
<dbReference type="EMBL" id="CP032829">
    <property type="protein sequence ID" value="AYJ86003.1"/>
    <property type="molecule type" value="Genomic_DNA"/>
</dbReference>
<proteinExistence type="predicted"/>
<feature type="compositionally biased region" description="Basic residues" evidence="1">
    <location>
        <begin position="166"/>
        <end position="178"/>
    </location>
</feature>
<dbReference type="Pfam" id="PF13384">
    <property type="entry name" value="HTH_23"/>
    <property type="match status" value="1"/>
</dbReference>
<keyword evidence="4" id="KW-1185">Reference proteome</keyword>
<reference evidence="3 4" key="1">
    <citation type="submission" date="2018-09" db="EMBL/GenBank/DDBJ databases">
        <title>Sphingomonas peninsula sp. nov., isolated from fildes peninsula, Antarctic soil.</title>
        <authorList>
            <person name="Yingchao G."/>
        </authorList>
    </citation>
    <scope>NUCLEOTIDE SEQUENCE [LARGE SCALE GENOMIC DNA]</scope>
    <source>
        <strain evidence="3 4">YZ-8</strain>
    </source>
</reference>
<organism evidence="3 4">
    <name type="scientific">Sphingomonas paeninsulae</name>
    <dbReference type="NCBI Taxonomy" id="2319844"/>
    <lineage>
        <taxon>Bacteria</taxon>
        <taxon>Pseudomonadati</taxon>
        <taxon>Pseudomonadota</taxon>
        <taxon>Alphaproteobacteria</taxon>
        <taxon>Sphingomonadales</taxon>
        <taxon>Sphingomonadaceae</taxon>
        <taxon>Sphingomonas</taxon>
    </lineage>
</organism>
<dbReference type="InterPro" id="IPR024445">
    <property type="entry name" value="Tnp_ISXO2-like"/>
</dbReference>
<feature type="domain" description="ISXO2-like transposase" evidence="2">
    <location>
        <begin position="141"/>
        <end position="294"/>
    </location>
</feature>
<evidence type="ECO:0000256" key="1">
    <source>
        <dbReference type="SAM" id="MobiDB-lite"/>
    </source>
</evidence>
<dbReference type="RefSeq" id="WP_121152627.1">
    <property type="nucleotide sequence ID" value="NZ_CP032829.1"/>
</dbReference>
<feature type="region of interest" description="Disordered" evidence="1">
    <location>
        <begin position="157"/>
        <end position="178"/>
    </location>
</feature>
<dbReference type="OrthoDB" id="7355934at2"/>
<dbReference type="Proteomes" id="UP000276254">
    <property type="component" value="Chromosome"/>
</dbReference>
<dbReference type="SMART" id="SM01126">
    <property type="entry name" value="DDE_Tnp_IS1595"/>
    <property type="match status" value="1"/>
</dbReference>
<accession>A0A494TGD5</accession>
<name>A0A494TGD5_SPHPE</name>
<dbReference type="NCBIfam" id="NF033547">
    <property type="entry name" value="transpos_IS1595"/>
    <property type="match status" value="1"/>
</dbReference>
<dbReference type="KEGG" id="spha:D3Y57_08495"/>
<evidence type="ECO:0000313" key="4">
    <source>
        <dbReference type="Proteomes" id="UP000276254"/>
    </source>
</evidence>
<dbReference type="AlphaFoldDB" id="A0A494TGD5"/>
<sequence length="311" mass="33807">MDRKAFQIWLSEIDELTEPQKLDVADVLAGREIGGAARAAIESSVGEERTCPHCATPGAVSRGTARGLRRYRCNACGKSFNALTTTPLSGLWYRERWLDFGRAMADGDTVRSAAVRCGIAVSTAFRWRHRWLKACLSGAGKLAGIVEADETFVLSSRKGERNLDRKPRKRGGKASKRGLSHEQVPILVAVDRTGVTVSAVLPSVSAANLQAALEPVLSKDVLLVTDCCTSYPPCAVALGVSHQALNQSAGERVRGDLHIQTANSRHERLKTFLRPRRGVATKYLANYLNWFHLAGLRKATPRACLNAAMAC</sequence>